<accession>A0A6A7AU64</accession>
<keyword evidence="3" id="KW-1185">Reference proteome</keyword>
<feature type="compositionally biased region" description="Pro residues" evidence="1">
    <location>
        <begin position="139"/>
        <end position="150"/>
    </location>
</feature>
<evidence type="ECO:0000313" key="3">
    <source>
        <dbReference type="Proteomes" id="UP000799423"/>
    </source>
</evidence>
<evidence type="ECO:0000256" key="1">
    <source>
        <dbReference type="SAM" id="MobiDB-lite"/>
    </source>
</evidence>
<gene>
    <name evidence="2" type="ORF">T440DRAFT_258845</name>
</gene>
<feature type="compositionally biased region" description="Low complexity" evidence="1">
    <location>
        <begin position="151"/>
        <end position="165"/>
    </location>
</feature>
<feature type="compositionally biased region" description="Low complexity" evidence="1">
    <location>
        <begin position="476"/>
        <end position="489"/>
    </location>
</feature>
<dbReference type="AlphaFoldDB" id="A0A6A7AU64"/>
<feature type="region of interest" description="Disordered" evidence="1">
    <location>
        <begin position="395"/>
        <end position="416"/>
    </location>
</feature>
<reference evidence="2" key="1">
    <citation type="submission" date="2020-01" db="EMBL/GenBank/DDBJ databases">
        <authorList>
            <consortium name="DOE Joint Genome Institute"/>
            <person name="Haridas S."/>
            <person name="Albert R."/>
            <person name="Binder M."/>
            <person name="Bloem J."/>
            <person name="Labutti K."/>
            <person name="Salamov A."/>
            <person name="Andreopoulos B."/>
            <person name="Baker S.E."/>
            <person name="Barry K."/>
            <person name="Bills G."/>
            <person name="Bluhm B.H."/>
            <person name="Cannon C."/>
            <person name="Castanera R."/>
            <person name="Culley D.E."/>
            <person name="Daum C."/>
            <person name="Ezra D."/>
            <person name="Gonzalez J.B."/>
            <person name="Henrissat B."/>
            <person name="Kuo A."/>
            <person name="Liang C."/>
            <person name="Lipzen A."/>
            <person name="Lutzoni F."/>
            <person name="Magnuson J."/>
            <person name="Mondo S."/>
            <person name="Nolan M."/>
            <person name="Ohm R."/>
            <person name="Pangilinan J."/>
            <person name="Park H.-J."/>
            <person name="Ramirez L."/>
            <person name="Alfaro M."/>
            <person name="Sun H."/>
            <person name="Tritt A."/>
            <person name="Yoshinaga Y."/>
            <person name="Zwiers L.-H."/>
            <person name="Turgeon B.G."/>
            <person name="Goodwin S.B."/>
            <person name="Spatafora J.W."/>
            <person name="Crous P.W."/>
            <person name="Grigoriev I.V."/>
        </authorList>
    </citation>
    <scope>NUCLEOTIDE SEQUENCE</scope>
    <source>
        <strain evidence="2">IPT5</strain>
    </source>
</reference>
<protein>
    <submittedName>
        <fullName evidence="2">Uncharacterized protein</fullName>
    </submittedName>
</protein>
<sequence length="663" mass="73238">MDNTALHTFLFHCPPALRSIVLLGSWDNFSRSYPLELDARRGRGIWKGCFTFSDIICDGDLDEQSTRRDGLLKMGGTYWYYYKVDEDEECHNPSEPSTTVCPLLPGQRLNVLEIPRERHSRSNSETAFTRNPGDRYLTPVPPAPLRPPPSSLRAGSDSSSSHSMSPPSPWAPRSATYPPAEQYLSPNVMRHARSASASPYIPSTPIFPDFKVLKDKLASKRSASRIRSSSKPKELEIGAPVLVSSTVDEDSLIPLSVYHPSHSRSVTPVANTKVTRSIPSIRKHFSPLASNPVDPILDGSSNISELPAEERVPLRRRSHIPSTVISSELNVNQGRIRANSADTRRTQHYLFSNDPWLVSPKLEEEEFVDTDQIVEDDTPVAPTLRRHISHLDLPEVRGRPTSSHGSDCSTSLRESPLNKDLPALPRYITPASLFACSDPFEGAAPAELKGDDTFEDLTPTSEFSLAFRSKPRSHFSTWSRDSLTSSSPTSDDDNAILSPTFSSLTSSCGNSPQRLATRYSYTSTSPPIDSKRATILYEESNDITEDPSEEDADDVQYQTPYLSPNAPQLEDLRISTFGSDIFDLETQQQPHHTDTTTTAARRQATCFGLGFQYSLPDDETTSKSTITQSEVCCEPVVAGQRGSGVSLVNELIDEFGFLGDVVV</sequence>
<name>A0A6A7AU64_9PLEO</name>
<dbReference type="PANTHER" id="PTHR40625">
    <property type="entry name" value="GTP-BINDING PROTEIN ESDC-RELATED"/>
    <property type="match status" value="1"/>
</dbReference>
<dbReference type="EMBL" id="MU006343">
    <property type="protein sequence ID" value="KAF2845668.1"/>
    <property type="molecule type" value="Genomic_DNA"/>
</dbReference>
<evidence type="ECO:0000313" key="2">
    <source>
        <dbReference type="EMBL" id="KAF2845668.1"/>
    </source>
</evidence>
<dbReference type="Proteomes" id="UP000799423">
    <property type="component" value="Unassembled WGS sequence"/>
</dbReference>
<dbReference type="PANTHER" id="PTHR40625:SF1">
    <property type="entry name" value="AMP-ACTIVATED PROTEIN KINASE GLYCOGEN-BINDING DOMAIN-CONTAINING PROTEIN"/>
    <property type="match status" value="1"/>
</dbReference>
<organism evidence="2 3">
    <name type="scientific">Plenodomus tracheiphilus IPT5</name>
    <dbReference type="NCBI Taxonomy" id="1408161"/>
    <lineage>
        <taxon>Eukaryota</taxon>
        <taxon>Fungi</taxon>
        <taxon>Dikarya</taxon>
        <taxon>Ascomycota</taxon>
        <taxon>Pezizomycotina</taxon>
        <taxon>Dothideomycetes</taxon>
        <taxon>Pleosporomycetidae</taxon>
        <taxon>Pleosporales</taxon>
        <taxon>Pleosporineae</taxon>
        <taxon>Leptosphaeriaceae</taxon>
        <taxon>Plenodomus</taxon>
    </lineage>
</organism>
<feature type="compositionally biased region" description="Polar residues" evidence="1">
    <location>
        <begin position="400"/>
        <end position="413"/>
    </location>
</feature>
<proteinExistence type="predicted"/>
<feature type="region of interest" description="Disordered" evidence="1">
    <location>
        <begin position="475"/>
        <end position="494"/>
    </location>
</feature>
<feature type="region of interest" description="Disordered" evidence="1">
    <location>
        <begin position="113"/>
        <end position="174"/>
    </location>
</feature>
<dbReference type="OrthoDB" id="5422351at2759"/>